<sequence length="814" mass="80991">MSAAVIRTQLSGIGRRPGRLVLTGLSVLVACFLVFGAFLARDIAVRATADALSTTPMATDVVLSVRGGTLFSAEQLARVRATPGVAEAVGRVESTVRLRGVQRSHLTVVSDPGSGPLSRIRLVSGAYPAGHGEVAVDSRTAGRLSVSAGSRIALESGEVRVTGVVDAPADPGERAYTPDFVAAALGGTEYPRIDIRAASPVAARQLTSGLSQVVDPGQTVPMSIRSGAAARAAEVKDAARQMDRVFELIAMFVVVSVGAAALVATATFRIVFAQRMRQLALLRAVGAQPGQLVRALLVEGAVVGLVAGVAGVVAAQGAGYLAVVVARSAGTALPMPDVPVGAGIGVVIGAVLLTVAAVTAPAFGAAKAAPLQAFRTSSTLSAESRIGAYRLVLGLVLGVAAVGSVAVLVGSWPSTEPDGDSGLALLALAAMATFGALIALGPVVVRPVLAAVSWPLRRFSTVGSLATGGVGAAPRRAAGVSVVVALGVALIVATIVGTSGMTAYLDAKLAMRAPADLIASGSDAGVDAAQVAALRGDPALVDVTAFRTAEVPIGSMSGLAVDLDPAALPVLRSLLEAPRPGEVVLAQWAADSLGVGVGSRASLGPLSLTVRAVLTADGPFASAALLSPTDLDRLGASAPVVLANARGSGETGLITARDAVRRLVPGTDVSLLADARTQATGQVAGLLAVALGLLGLTVLIAVVGVGTTTALSVHERTGEIGLLRALGLSRGGVRTMIASEAGLYGAIGAALGLVLGVPFAWLAVSALDLGVPLTLPLGQLLVVVAALVVIAAAAGLLPAWRAARVSPVAALATE</sequence>
<feature type="transmembrane region" description="Helical" evidence="7">
    <location>
        <begin position="342"/>
        <end position="366"/>
    </location>
</feature>
<dbReference type="Proteomes" id="UP000199352">
    <property type="component" value="Unassembled WGS sequence"/>
</dbReference>
<dbReference type="OrthoDB" id="3678397at2"/>
<feature type="transmembrane region" description="Helical" evidence="7">
    <location>
        <begin position="482"/>
        <end position="505"/>
    </location>
</feature>
<evidence type="ECO:0000256" key="4">
    <source>
        <dbReference type="ARBA" id="ARBA00022989"/>
    </source>
</evidence>
<gene>
    <name evidence="9" type="ORF">SAMN05216188_110266</name>
</gene>
<feature type="transmembrane region" description="Helical" evidence="7">
    <location>
        <begin position="387"/>
        <end position="412"/>
    </location>
</feature>
<dbReference type="GO" id="GO:0005886">
    <property type="term" value="C:plasma membrane"/>
    <property type="evidence" value="ECO:0007669"/>
    <property type="project" value="UniProtKB-SubCell"/>
</dbReference>
<protein>
    <submittedName>
        <fullName evidence="9">Putative ABC transport system permease protein</fullName>
    </submittedName>
</protein>
<dbReference type="PROSITE" id="PS51257">
    <property type="entry name" value="PROKAR_LIPOPROTEIN"/>
    <property type="match status" value="1"/>
</dbReference>
<proteinExistence type="inferred from homology"/>
<feature type="transmembrane region" description="Helical" evidence="7">
    <location>
        <begin position="743"/>
        <end position="764"/>
    </location>
</feature>
<dbReference type="GO" id="GO:0022857">
    <property type="term" value="F:transmembrane transporter activity"/>
    <property type="evidence" value="ECO:0007669"/>
    <property type="project" value="TreeGrafter"/>
</dbReference>
<dbReference type="InterPro" id="IPR050250">
    <property type="entry name" value="Macrolide_Exporter_MacB"/>
</dbReference>
<evidence type="ECO:0000256" key="7">
    <source>
        <dbReference type="SAM" id="Phobius"/>
    </source>
</evidence>
<feature type="transmembrane region" description="Helical" evidence="7">
    <location>
        <begin position="776"/>
        <end position="797"/>
    </location>
</feature>
<feature type="transmembrane region" description="Helical" evidence="7">
    <location>
        <begin position="424"/>
        <end position="449"/>
    </location>
</feature>
<reference evidence="10" key="1">
    <citation type="submission" date="2016-10" db="EMBL/GenBank/DDBJ databases">
        <authorList>
            <person name="Varghese N."/>
            <person name="Submissions S."/>
        </authorList>
    </citation>
    <scope>NUCLEOTIDE SEQUENCE [LARGE SCALE GENOMIC DNA]</scope>
    <source>
        <strain evidence="10">CGMCC 4.3525</strain>
    </source>
</reference>
<feature type="domain" description="ABC3 transporter permease C-terminal" evidence="8">
    <location>
        <begin position="251"/>
        <end position="368"/>
    </location>
</feature>
<keyword evidence="2" id="KW-1003">Cell membrane</keyword>
<evidence type="ECO:0000256" key="6">
    <source>
        <dbReference type="ARBA" id="ARBA00038076"/>
    </source>
</evidence>
<evidence type="ECO:0000256" key="2">
    <source>
        <dbReference type="ARBA" id="ARBA00022475"/>
    </source>
</evidence>
<dbReference type="EMBL" id="FOFR01000010">
    <property type="protein sequence ID" value="SER36583.1"/>
    <property type="molecule type" value="Genomic_DNA"/>
</dbReference>
<dbReference type="PANTHER" id="PTHR30572">
    <property type="entry name" value="MEMBRANE COMPONENT OF TRANSPORTER-RELATED"/>
    <property type="match status" value="1"/>
</dbReference>
<comment type="subcellular location">
    <subcellularLocation>
        <location evidence="1">Cell membrane</location>
        <topology evidence="1">Multi-pass membrane protein</topology>
    </subcellularLocation>
</comment>
<evidence type="ECO:0000256" key="1">
    <source>
        <dbReference type="ARBA" id="ARBA00004651"/>
    </source>
</evidence>
<dbReference type="STRING" id="402600.SAMN05216188_110266"/>
<organism evidence="9 10">
    <name type="scientific">Lentzea xinjiangensis</name>
    <dbReference type="NCBI Taxonomy" id="402600"/>
    <lineage>
        <taxon>Bacteria</taxon>
        <taxon>Bacillati</taxon>
        <taxon>Actinomycetota</taxon>
        <taxon>Actinomycetes</taxon>
        <taxon>Pseudonocardiales</taxon>
        <taxon>Pseudonocardiaceae</taxon>
        <taxon>Lentzea</taxon>
    </lineage>
</organism>
<accession>A0A1H9NMH7</accession>
<feature type="transmembrane region" description="Helical" evidence="7">
    <location>
        <begin position="683"/>
        <end position="706"/>
    </location>
</feature>
<dbReference type="AlphaFoldDB" id="A0A1H9NMH7"/>
<evidence type="ECO:0000256" key="5">
    <source>
        <dbReference type="ARBA" id="ARBA00023136"/>
    </source>
</evidence>
<feature type="domain" description="ABC3 transporter permease C-terminal" evidence="8">
    <location>
        <begin position="693"/>
        <end position="807"/>
    </location>
</feature>
<name>A0A1H9NMH7_9PSEU</name>
<keyword evidence="4 7" id="KW-1133">Transmembrane helix</keyword>
<keyword evidence="10" id="KW-1185">Reference proteome</keyword>
<keyword evidence="3 7" id="KW-0812">Transmembrane</keyword>
<evidence type="ECO:0000313" key="9">
    <source>
        <dbReference type="EMBL" id="SER36583.1"/>
    </source>
</evidence>
<evidence type="ECO:0000313" key="10">
    <source>
        <dbReference type="Proteomes" id="UP000199352"/>
    </source>
</evidence>
<dbReference type="InterPro" id="IPR003838">
    <property type="entry name" value="ABC3_permease_C"/>
</dbReference>
<dbReference type="Pfam" id="PF02687">
    <property type="entry name" value="FtsX"/>
    <property type="match status" value="2"/>
</dbReference>
<dbReference type="PANTHER" id="PTHR30572:SF4">
    <property type="entry name" value="ABC TRANSPORTER PERMEASE YTRF"/>
    <property type="match status" value="1"/>
</dbReference>
<keyword evidence="5 7" id="KW-0472">Membrane</keyword>
<feature type="transmembrane region" description="Helical" evidence="7">
    <location>
        <begin position="248"/>
        <end position="272"/>
    </location>
</feature>
<evidence type="ECO:0000256" key="3">
    <source>
        <dbReference type="ARBA" id="ARBA00022692"/>
    </source>
</evidence>
<feature type="transmembrane region" description="Helical" evidence="7">
    <location>
        <begin position="20"/>
        <end position="40"/>
    </location>
</feature>
<feature type="transmembrane region" description="Helical" evidence="7">
    <location>
        <begin position="292"/>
        <end position="322"/>
    </location>
</feature>
<evidence type="ECO:0000259" key="8">
    <source>
        <dbReference type="Pfam" id="PF02687"/>
    </source>
</evidence>
<comment type="similarity">
    <text evidence="6">Belongs to the ABC-4 integral membrane protein family.</text>
</comment>